<proteinExistence type="predicted"/>
<feature type="compositionally biased region" description="Polar residues" evidence="1">
    <location>
        <begin position="38"/>
        <end position="47"/>
    </location>
</feature>
<feature type="region of interest" description="Disordered" evidence="1">
    <location>
        <begin position="1"/>
        <end position="80"/>
    </location>
</feature>
<accession>A0AAD9SFJ1</accession>
<dbReference type="Proteomes" id="UP001265746">
    <property type="component" value="Unassembled WGS sequence"/>
</dbReference>
<evidence type="ECO:0000313" key="3">
    <source>
        <dbReference type="EMBL" id="KAK2607186.1"/>
    </source>
</evidence>
<sequence>MRNPEIETSTPPKAAAMARGNQRDKAREANQKKMAAQKSKNTKTGSEMQRDKEQVAAMMREKQKAGRHHPSFPPVPKGQPAAALMVVVMVV</sequence>
<dbReference type="Pfam" id="PF04419">
    <property type="entry name" value="SERF-like_N"/>
    <property type="match status" value="1"/>
</dbReference>
<feature type="compositionally biased region" description="Basic and acidic residues" evidence="1">
    <location>
        <begin position="48"/>
        <end position="64"/>
    </location>
</feature>
<feature type="compositionally biased region" description="Basic and acidic residues" evidence="1">
    <location>
        <begin position="21"/>
        <end position="31"/>
    </location>
</feature>
<feature type="domain" description="Small EDRK-rich factor-like N-terminal" evidence="2">
    <location>
        <begin position="17"/>
        <end position="52"/>
    </location>
</feature>
<dbReference type="InterPro" id="IPR007513">
    <property type="entry name" value="SERF-like_N"/>
</dbReference>
<evidence type="ECO:0000256" key="1">
    <source>
        <dbReference type="SAM" id="MobiDB-lite"/>
    </source>
</evidence>
<gene>
    <name evidence="3" type="ORF">N8I77_005885</name>
</gene>
<evidence type="ECO:0000313" key="4">
    <source>
        <dbReference type="Proteomes" id="UP001265746"/>
    </source>
</evidence>
<dbReference type="EMBL" id="JAUJFL010000003">
    <property type="protein sequence ID" value="KAK2607186.1"/>
    <property type="molecule type" value="Genomic_DNA"/>
</dbReference>
<dbReference type="AlphaFoldDB" id="A0AAD9SFJ1"/>
<reference evidence="3" key="1">
    <citation type="submission" date="2023-06" db="EMBL/GenBank/DDBJ databases">
        <authorList>
            <person name="Noh H."/>
        </authorList>
    </citation>
    <scope>NUCLEOTIDE SEQUENCE</scope>
    <source>
        <strain evidence="3">DUCC20226</strain>
    </source>
</reference>
<comment type="caution">
    <text evidence="3">The sequence shown here is derived from an EMBL/GenBank/DDBJ whole genome shotgun (WGS) entry which is preliminary data.</text>
</comment>
<organism evidence="3 4">
    <name type="scientific">Phomopsis amygdali</name>
    <name type="common">Fusicoccum amygdali</name>
    <dbReference type="NCBI Taxonomy" id="1214568"/>
    <lineage>
        <taxon>Eukaryota</taxon>
        <taxon>Fungi</taxon>
        <taxon>Dikarya</taxon>
        <taxon>Ascomycota</taxon>
        <taxon>Pezizomycotina</taxon>
        <taxon>Sordariomycetes</taxon>
        <taxon>Sordariomycetidae</taxon>
        <taxon>Diaporthales</taxon>
        <taxon>Diaporthaceae</taxon>
        <taxon>Diaporthe</taxon>
    </lineage>
</organism>
<protein>
    <recommendedName>
        <fullName evidence="2">Small EDRK-rich factor-like N-terminal domain-containing protein</fullName>
    </recommendedName>
</protein>
<name>A0AAD9SFJ1_PHOAM</name>
<feature type="compositionally biased region" description="Polar residues" evidence="1">
    <location>
        <begin position="1"/>
        <end position="11"/>
    </location>
</feature>
<evidence type="ECO:0000259" key="2">
    <source>
        <dbReference type="Pfam" id="PF04419"/>
    </source>
</evidence>
<keyword evidence="4" id="KW-1185">Reference proteome</keyword>